<dbReference type="PROSITE" id="PS51078">
    <property type="entry name" value="ICLR_ED"/>
    <property type="match status" value="1"/>
</dbReference>
<accession>A0ABZ1IGQ6</accession>
<dbReference type="SUPFAM" id="SSF55781">
    <property type="entry name" value="GAF domain-like"/>
    <property type="match status" value="1"/>
</dbReference>
<reference evidence="6 7" key="1">
    <citation type="journal article" date="2015" name="Int. J. Syst. Evol. Microbiol.">
        <title>Amycolatopsis rhabdoformis sp. nov., an actinomycete isolated from a tropical forest soil.</title>
        <authorList>
            <person name="Souza W.R."/>
            <person name="Silva R.E."/>
            <person name="Goodfellow M."/>
            <person name="Busarakam K."/>
            <person name="Figueiro F.S."/>
            <person name="Ferreira D."/>
            <person name="Rodrigues-Filho E."/>
            <person name="Moraes L.A.B."/>
            <person name="Zucchi T.D."/>
        </authorList>
    </citation>
    <scope>NUCLEOTIDE SEQUENCE [LARGE SCALE GENOMIC DNA]</scope>
    <source>
        <strain evidence="6 7">NCIMB 14900</strain>
    </source>
</reference>
<keyword evidence="2" id="KW-0238">DNA-binding</keyword>
<dbReference type="RefSeq" id="WP_326836398.1">
    <property type="nucleotide sequence ID" value="NZ_CP142149.1"/>
</dbReference>
<dbReference type="InterPro" id="IPR029016">
    <property type="entry name" value="GAF-like_dom_sf"/>
</dbReference>
<feature type="domain" description="IclR-ED" evidence="5">
    <location>
        <begin position="71"/>
        <end position="252"/>
    </location>
</feature>
<keyword evidence="7" id="KW-1185">Reference proteome</keyword>
<keyword evidence="3" id="KW-0804">Transcription</keyword>
<dbReference type="InterPro" id="IPR050707">
    <property type="entry name" value="HTH_MetabolicPath_Reg"/>
</dbReference>
<evidence type="ECO:0000313" key="6">
    <source>
        <dbReference type="EMBL" id="WSE33599.1"/>
    </source>
</evidence>
<evidence type="ECO:0000256" key="1">
    <source>
        <dbReference type="ARBA" id="ARBA00023015"/>
    </source>
</evidence>
<evidence type="ECO:0000313" key="7">
    <source>
        <dbReference type="Proteomes" id="UP001330812"/>
    </source>
</evidence>
<dbReference type="SUPFAM" id="SSF46785">
    <property type="entry name" value="Winged helix' DNA-binding domain"/>
    <property type="match status" value="1"/>
</dbReference>
<dbReference type="EMBL" id="CP142149">
    <property type="protein sequence ID" value="WSE33599.1"/>
    <property type="molecule type" value="Genomic_DNA"/>
</dbReference>
<proteinExistence type="predicted"/>
<evidence type="ECO:0000259" key="5">
    <source>
        <dbReference type="PROSITE" id="PS51078"/>
    </source>
</evidence>
<dbReference type="PROSITE" id="PS51077">
    <property type="entry name" value="HTH_ICLR"/>
    <property type="match status" value="1"/>
</dbReference>
<dbReference type="Gene3D" id="1.10.10.10">
    <property type="entry name" value="Winged helix-like DNA-binding domain superfamily/Winged helix DNA-binding domain"/>
    <property type="match status" value="1"/>
</dbReference>
<dbReference type="Gene3D" id="3.30.450.40">
    <property type="match status" value="1"/>
</dbReference>
<evidence type="ECO:0000256" key="3">
    <source>
        <dbReference type="ARBA" id="ARBA00023163"/>
    </source>
</evidence>
<dbReference type="PANTHER" id="PTHR30136">
    <property type="entry name" value="HELIX-TURN-HELIX TRANSCRIPTIONAL REGULATOR, ICLR FAMILY"/>
    <property type="match status" value="1"/>
</dbReference>
<dbReference type="Pfam" id="PF09339">
    <property type="entry name" value="HTH_IclR"/>
    <property type="match status" value="1"/>
</dbReference>
<name>A0ABZ1IGQ6_9PSEU</name>
<dbReference type="InterPro" id="IPR036390">
    <property type="entry name" value="WH_DNA-bd_sf"/>
</dbReference>
<dbReference type="InterPro" id="IPR014757">
    <property type="entry name" value="Tscrpt_reg_IclR_C"/>
</dbReference>
<sequence>MSEVPKYPIESVDRALRLLAMFKDTESLSLSDVAAELEVTRSTAHRLMAMFAWYGYADQAPQSKEYVAGPALLELSIGVARRLRITDRAQGLMQRVSATIDETIHLVMLNRRQVTFIDGIESTRALRAGLRVGNRLPAHATASGKALLAALPDAQVADLFPDPDLTPVTPHTVATLTALRAQLATVRERGFSASEQESEPGLVAISAVLPGRTSAMNLALSVAMPSVRADEAAITRVGTLLRSVIDESSAES</sequence>
<dbReference type="SMART" id="SM00346">
    <property type="entry name" value="HTH_ICLR"/>
    <property type="match status" value="1"/>
</dbReference>
<dbReference type="Pfam" id="PF01614">
    <property type="entry name" value="IclR_C"/>
    <property type="match status" value="1"/>
</dbReference>
<keyword evidence="1" id="KW-0805">Transcription regulation</keyword>
<dbReference type="InterPro" id="IPR036388">
    <property type="entry name" value="WH-like_DNA-bd_sf"/>
</dbReference>
<evidence type="ECO:0000259" key="4">
    <source>
        <dbReference type="PROSITE" id="PS51077"/>
    </source>
</evidence>
<feature type="domain" description="HTH iclR-type" evidence="4">
    <location>
        <begin position="9"/>
        <end position="70"/>
    </location>
</feature>
<dbReference type="Proteomes" id="UP001330812">
    <property type="component" value="Chromosome"/>
</dbReference>
<dbReference type="InterPro" id="IPR005471">
    <property type="entry name" value="Tscrpt_reg_IclR_N"/>
</dbReference>
<dbReference type="PANTHER" id="PTHR30136:SF35">
    <property type="entry name" value="HTH-TYPE TRANSCRIPTIONAL REGULATOR RV1719"/>
    <property type="match status" value="1"/>
</dbReference>
<protein>
    <submittedName>
        <fullName evidence="6">IclR family transcriptional regulator</fullName>
    </submittedName>
</protein>
<evidence type="ECO:0000256" key="2">
    <source>
        <dbReference type="ARBA" id="ARBA00023125"/>
    </source>
</evidence>
<organism evidence="6 7">
    <name type="scientific">Amycolatopsis rhabdoformis</name>
    <dbReference type="NCBI Taxonomy" id="1448059"/>
    <lineage>
        <taxon>Bacteria</taxon>
        <taxon>Bacillati</taxon>
        <taxon>Actinomycetota</taxon>
        <taxon>Actinomycetes</taxon>
        <taxon>Pseudonocardiales</taxon>
        <taxon>Pseudonocardiaceae</taxon>
        <taxon>Amycolatopsis</taxon>
    </lineage>
</organism>
<gene>
    <name evidence="6" type="ORF">VSH64_16045</name>
</gene>